<accession>A0A1B7YWU8</accession>
<proteinExistence type="predicted"/>
<feature type="compositionally biased region" description="Basic and acidic residues" evidence="1">
    <location>
        <begin position="97"/>
        <end position="116"/>
    </location>
</feature>
<organism evidence="3 4">
    <name type="scientific">Colletotrichum higginsianum (strain IMI 349063)</name>
    <name type="common">Crucifer anthracnose fungus</name>
    <dbReference type="NCBI Taxonomy" id="759273"/>
    <lineage>
        <taxon>Eukaryota</taxon>
        <taxon>Fungi</taxon>
        <taxon>Dikarya</taxon>
        <taxon>Ascomycota</taxon>
        <taxon>Pezizomycotina</taxon>
        <taxon>Sordariomycetes</taxon>
        <taxon>Hypocreomycetidae</taxon>
        <taxon>Glomerellales</taxon>
        <taxon>Glomerellaceae</taxon>
        <taxon>Colletotrichum</taxon>
        <taxon>Colletotrichum destructivum species complex</taxon>
    </lineage>
</organism>
<dbReference type="Pfam" id="PF26118">
    <property type="entry name" value="DUF8035"/>
    <property type="match status" value="1"/>
</dbReference>
<evidence type="ECO:0000313" key="3">
    <source>
        <dbReference type="EMBL" id="OBR16519.1"/>
    </source>
</evidence>
<protein>
    <submittedName>
        <fullName evidence="3">Mg2+ transporter</fullName>
    </submittedName>
</protein>
<dbReference type="AlphaFoldDB" id="A0A1B7YWU8"/>
<dbReference type="InterPro" id="IPR058348">
    <property type="entry name" value="DUF8035"/>
</dbReference>
<dbReference type="EMBL" id="LTAN01000001">
    <property type="protein sequence ID" value="OBR16519.1"/>
    <property type="molecule type" value="Genomic_DNA"/>
</dbReference>
<dbReference type="VEuPathDB" id="FungiDB:CH63R_01699"/>
<name>A0A1B7YWU8_COLHI</name>
<evidence type="ECO:0000313" key="4">
    <source>
        <dbReference type="Proteomes" id="UP000092177"/>
    </source>
</evidence>
<feature type="domain" description="DUF8035" evidence="2">
    <location>
        <begin position="40"/>
        <end position="93"/>
    </location>
</feature>
<dbReference type="Proteomes" id="UP000092177">
    <property type="component" value="Chromosome 1"/>
</dbReference>
<feature type="region of interest" description="Disordered" evidence="1">
    <location>
        <begin position="97"/>
        <end position="147"/>
    </location>
</feature>
<feature type="region of interest" description="Disordered" evidence="1">
    <location>
        <begin position="1"/>
        <end position="40"/>
    </location>
</feature>
<gene>
    <name evidence="3" type="ORF">CH63R_01699</name>
</gene>
<dbReference type="OrthoDB" id="5430750at2759"/>
<reference evidence="4" key="1">
    <citation type="journal article" date="2017" name="BMC Genomics">
        <title>Gapless genome assembly of Colletotrichum higginsianum reveals chromosome structure and association of transposable elements with secondary metabolite gene clusters.</title>
        <authorList>
            <person name="Dallery J.-F."/>
            <person name="Lapalu N."/>
            <person name="Zampounis A."/>
            <person name="Pigne S."/>
            <person name="Luyten I."/>
            <person name="Amselem J."/>
            <person name="Wittenberg A.H.J."/>
            <person name="Zhou S."/>
            <person name="de Queiroz M.V."/>
            <person name="Robin G.P."/>
            <person name="Auger A."/>
            <person name="Hainaut M."/>
            <person name="Henrissat B."/>
            <person name="Kim K.-T."/>
            <person name="Lee Y.-H."/>
            <person name="Lespinet O."/>
            <person name="Schwartz D.C."/>
            <person name="Thon M.R."/>
            <person name="O'Connell R.J."/>
        </authorList>
    </citation>
    <scope>NUCLEOTIDE SEQUENCE [LARGE SCALE GENOMIC DNA]</scope>
    <source>
        <strain evidence="4">IMI 349063</strain>
    </source>
</reference>
<dbReference type="KEGG" id="chig:CH63R_01699"/>
<sequence length="499" mass="55890">MPKKRKQIRFEEGDDDDWSGSSSSSSRSSVASFHRDSYPKKGRTRIPARLVSKRALVDLGYPFVEEGAAVVLLVALDERLIDEVLKLSEEYRRSDQEFFGGRDGRDSENQSRDRGFDWVNIETPETVDPLPNSGYDEASESDSDLLSNDTDTDEIEGPVAYSGVLGLNTTKVFGENDGDFTAGKFPAWNQERSELINGTTNLFLVHAAEFYMDRAGKHRITLVCPNRPENHYSDPSLVRMRWLCVRPSEAGSYIEPGSAVQYVGRYNRSLGSYPGDEIADTEPVVFLSAPYLVLTDKLPRKRHYGNHHTRTLLEVLYGYDGGTFEGNDVGGKSVQDGGSKSLETLQVPQLWSLTIGAELIITCSEMSSEEIGRDLITIEGKESRAGVYTIRLIDERDTCRYHIVIKKDCKYVDFLRHAVSLVRKGRSSSMAYVLVSDSGVPITPDKWLYLLTEGFIEDHVFCLRSKDAARQIPDDDIRALSARLTAGSRSSLGTYSRRR</sequence>
<comment type="caution">
    <text evidence="3">The sequence shown here is derived from an EMBL/GenBank/DDBJ whole genome shotgun (WGS) entry which is preliminary data.</text>
</comment>
<dbReference type="GeneID" id="28860781"/>
<keyword evidence="4" id="KW-1185">Reference proteome</keyword>
<dbReference type="RefSeq" id="XP_018165036.1">
    <property type="nucleotide sequence ID" value="XM_018296674.1"/>
</dbReference>
<evidence type="ECO:0000256" key="1">
    <source>
        <dbReference type="SAM" id="MobiDB-lite"/>
    </source>
</evidence>
<feature type="compositionally biased region" description="Low complexity" evidence="1">
    <location>
        <begin position="19"/>
        <end position="32"/>
    </location>
</feature>
<evidence type="ECO:0000259" key="2">
    <source>
        <dbReference type="Pfam" id="PF26118"/>
    </source>
</evidence>